<dbReference type="Pfam" id="PF13853">
    <property type="entry name" value="7tm_4"/>
    <property type="match status" value="1"/>
</dbReference>
<protein>
    <submittedName>
        <fullName evidence="16">Olfactory receptor 6N1</fullName>
    </submittedName>
</protein>
<evidence type="ECO:0000256" key="3">
    <source>
        <dbReference type="ARBA" id="ARBA00022606"/>
    </source>
</evidence>
<dbReference type="Gene3D" id="1.20.1070.10">
    <property type="entry name" value="Rhodopsin 7-helix transmembrane proteins"/>
    <property type="match status" value="1"/>
</dbReference>
<keyword evidence="8 14" id="KW-0472">Membrane</keyword>
<feature type="transmembrane region" description="Helical" evidence="14">
    <location>
        <begin position="230"/>
        <end position="252"/>
    </location>
</feature>
<evidence type="ECO:0000256" key="6">
    <source>
        <dbReference type="ARBA" id="ARBA00022989"/>
    </source>
</evidence>
<organism evidence="16 17">
    <name type="scientific">Merluccius polli</name>
    <name type="common">Benguela hake</name>
    <name type="synonym">Merluccius cadenati</name>
    <dbReference type="NCBI Taxonomy" id="89951"/>
    <lineage>
        <taxon>Eukaryota</taxon>
        <taxon>Metazoa</taxon>
        <taxon>Chordata</taxon>
        <taxon>Craniata</taxon>
        <taxon>Vertebrata</taxon>
        <taxon>Euteleostomi</taxon>
        <taxon>Actinopterygii</taxon>
        <taxon>Neopterygii</taxon>
        <taxon>Teleostei</taxon>
        <taxon>Neoteleostei</taxon>
        <taxon>Acanthomorphata</taxon>
        <taxon>Zeiogadaria</taxon>
        <taxon>Gadariae</taxon>
        <taxon>Gadiformes</taxon>
        <taxon>Gadoidei</taxon>
        <taxon>Merlucciidae</taxon>
        <taxon>Merluccius</taxon>
    </lineage>
</organism>
<dbReference type="GO" id="GO:0005549">
    <property type="term" value="F:odorant binding"/>
    <property type="evidence" value="ECO:0007669"/>
    <property type="project" value="TreeGrafter"/>
</dbReference>
<dbReference type="PANTHER" id="PTHR26451:SF847">
    <property type="entry name" value="ODORANT RECEPTOR-RELATED"/>
    <property type="match status" value="1"/>
</dbReference>
<keyword evidence="9" id="KW-1015">Disulfide bond</keyword>
<dbReference type="SUPFAM" id="SSF81321">
    <property type="entry name" value="Family A G protein-coupled receptor-like"/>
    <property type="match status" value="1"/>
</dbReference>
<keyword evidence="6 14" id="KW-1133">Transmembrane helix</keyword>
<feature type="transmembrane region" description="Helical" evidence="14">
    <location>
        <begin position="195"/>
        <end position="218"/>
    </location>
</feature>
<keyword evidence="11" id="KW-0325">Glycoprotein</keyword>
<keyword evidence="7 13" id="KW-0297">G-protein coupled receptor</keyword>
<evidence type="ECO:0000259" key="15">
    <source>
        <dbReference type="PROSITE" id="PS50262"/>
    </source>
</evidence>
<keyword evidence="10 13" id="KW-0675">Receptor</keyword>
<keyword evidence="12 13" id="KW-0807">Transducer</keyword>
<feature type="transmembrane region" description="Helical" evidence="14">
    <location>
        <begin position="272"/>
        <end position="293"/>
    </location>
</feature>
<comment type="similarity">
    <text evidence="13">Belongs to the G-protein coupled receptor 1 family.</text>
</comment>
<dbReference type="InterPro" id="IPR000725">
    <property type="entry name" value="Olfact_rcpt"/>
</dbReference>
<evidence type="ECO:0000256" key="13">
    <source>
        <dbReference type="RuleBase" id="RU000688"/>
    </source>
</evidence>
<dbReference type="PROSITE" id="PS50262">
    <property type="entry name" value="G_PROTEIN_RECEP_F1_2"/>
    <property type="match status" value="1"/>
</dbReference>
<evidence type="ECO:0000256" key="2">
    <source>
        <dbReference type="ARBA" id="ARBA00022475"/>
    </source>
</evidence>
<feature type="transmembrane region" description="Helical" evidence="14">
    <location>
        <begin position="366"/>
        <end position="388"/>
    </location>
</feature>
<evidence type="ECO:0000256" key="9">
    <source>
        <dbReference type="ARBA" id="ARBA00023157"/>
    </source>
</evidence>
<feature type="transmembrane region" description="Helical" evidence="14">
    <location>
        <begin position="314"/>
        <end position="334"/>
    </location>
</feature>
<keyword evidence="4 13" id="KW-0812">Transmembrane</keyword>
<dbReference type="AlphaFoldDB" id="A0AA47MGB9"/>
<feature type="transmembrane region" description="Helical" evidence="14">
    <location>
        <begin position="409"/>
        <end position="429"/>
    </location>
</feature>
<evidence type="ECO:0000256" key="7">
    <source>
        <dbReference type="ARBA" id="ARBA00023040"/>
    </source>
</evidence>
<dbReference type="PROSITE" id="PS00237">
    <property type="entry name" value="G_PROTEIN_RECEP_F1_1"/>
    <property type="match status" value="1"/>
</dbReference>
<comment type="caution">
    <text evidence="16">The sequence shown here is derived from an EMBL/GenBank/DDBJ whole genome shotgun (WGS) entry which is preliminary data.</text>
</comment>
<dbReference type="GO" id="GO:0005886">
    <property type="term" value="C:plasma membrane"/>
    <property type="evidence" value="ECO:0007669"/>
    <property type="project" value="UniProtKB-SubCell"/>
</dbReference>
<evidence type="ECO:0000256" key="14">
    <source>
        <dbReference type="SAM" id="Phobius"/>
    </source>
</evidence>
<proteinExistence type="inferred from homology"/>
<feature type="domain" description="G-protein coupled receptors family 1 profile" evidence="15">
    <location>
        <begin position="211"/>
        <end position="461"/>
    </location>
</feature>
<name>A0AA47MGB9_MERPO</name>
<dbReference type="FunFam" id="1.20.1070.10:FF:000024">
    <property type="entry name" value="Olfactory receptor"/>
    <property type="match status" value="1"/>
</dbReference>
<keyword evidence="3" id="KW-0716">Sensory transduction</keyword>
<dbReference type="InterPro" id="IPR000276">
    <property type="entry name" value="GPCR_Rhodpsn"/>
</dbReference>
<comment type="subcellular location">
    <subcellularLocation>
        <location evidence="1">Cell membrane</location>
        <topology evidence="1">Multi-pass membrane protein</topology>
    </subcellularLocation>
</comment>
<dbReference type="PANTHER" id="PTHR26451">
    <property type="entry name" value="G_PROTEIN_RECEP_F1_2 DOMAIN-CONTAINING PROTEIN"/>
    <property type="match status" value="1"/>
</dbReference>
<dbReference type="InterPro" id="IPR017452">
    <property type="entry name" value="GPCR_Rhodpsn_7TM"/>
</dbReference>
<dbReference type="PRINTS" id="PR00237">
    <property type="entry name" value="GPCRRHODOPSN"/>
</dbReference>
<evidence type="ECO:0000256" key="8">
    <source>
        <dbReference type="ARBA" id="ARBA00023136"/>
    </source>
</evidence>
<evidence type="ECO:0000256" key="12">
    <source>
        <dbReference type="ARBA" id="ARBA00023224"/>
    </source>
</evidence>
<evidence type="ECO:0000313" key="17">
    <source>
        <dbReference type="Proteomes" id="UP001174136"/>
    </source>
</evidence>
<sequence length="485" mass="54660">MRLTVSHNFSPVSETAEVKRSVLPWAADAAVSRSTELSANGSSSAAPSLSGGGNQSPGLLQLTLTDVQTHQVLEVWSQESGNLSGPTAQVHREPQGSSVPLETTAADLYFQDLYVQDFCEKSTFCVMCGHLMCIWRNTPNATKVMFHLKGKVYEETRKAHYTKVSLQLSVGQMENSSSPFHFNLTMFGHIGYYRYPAFIFCFLLYSIIVSANVIIILVISRERSLHQPMYVLIACLSVNSLYGSAGFFPRFLRDLLHETHLISRLGCLSQIYVIYTYVSYEFTILSMMAYDRYVAVCKPLHYHSTMTSKMVSKLALFAWIYPAFSVGICAYFSFRLPMCGSKIPKVFCANWPVVKLSCVNTFINNLVGMIVTTTTIFIPLLFVLYTYLQILLICRKRSAEFKGKVFQSCLPHIVTFFNYSVTVFCDVILSRFDFEELNPILAVILSLEFVVIPPILNPLMYGLKLPEIKRVILRLLCLNGQKDVS</sequence>
<dbReference type="PRINTS" id="PR00245">
    <property type="entry name" value="OLFACTORYR"/>
</dbReference>
<feature type="transmembrane region" description="Helical" evidence="14">
    <location>
        <begin position="441"/>
        <end position="463"/>
    </location>
</feature>
<evidence type="ECO:0000256" key="4">
    <source>
        <dbReference type="ARBA" id="ARBA00022692"/>
    </source>
</evidence>
<keyword evidence="17" id="KW-1185">Reference proteome</keyword>
<evidence type="ECO:0000313" key="16">
    <source>
        <dbReference type="EMBL" id="KAK0139660.1"/>
    </source>
</evidence>
<evidence type="ECO:0000256" key="10">
    <source>
        <dbReference type="ARBA" id="ARBA00023170"/>
    </source>
</evidence>
<keyword evidence="2" id="KW-1003">Cell membrane</keyword>
<evidence type="ECO:0000256" key="11">
    <source>
        <dbReference type="ARBA" id="ARBA00023180"/>
    </source>
</evidence>
<evidence type="ECO:0000256" key="5">
    <source>
        <dbReference type="ARBA" id="ARBA00022725"/>
    </source>
</evidence>
<dbReference type="GO" id="GO:0004930">
    <property type="term" value="F:G protein-coupled receptor activity"/>
    <property type="evidence" value="ECO:0007669"/>
    <property type="project" value="UniProtKB-KW"/>
</dbReference>
<gene>
    <name evidence="16" type="primary">OR6N1</name>
    <name evidence="16" type="ORF">N1851_023444</name>
</gene>
<dbReference type="Proteomes" id="UP001174136">
    <property type="component" value="Unassembled WGS sequence"/>
</dbReference>
<evidence type="ECO:0000256" key="1">
    <source>
        <dbReference type="ARBA" id="ARBA00004651"/>
    </source>
</evidence>
<dbReference type="InterPro" id="IPR052921">
    <property type="entry name" value="GPCR1_Superfamily_Member"/>
</dbReference>
<dbReference type="GO" id="GO:0004984">
    <property type="term" value="F:olfactory receptor activity"/>
    <property type="evidence" value="ECO:0007669"/>
    <property type="project" value="InterPro"/>
</dbReference>
<accession>A0AA47MGB9</accession>
<keyword evidence="5" id="KW-0552">Olfaction</keyword>
<reference evidence="16" key="1">
    <citation type="journal article" date="2023" name="Front. Mar. Sci.">
        <title>A new Merluccius polli reference genome to investigate the effects of global change in West African waters.</title>
        <authorList>
            <person name="Mateo J.L."/>
            <person name="Blanco-Fernandez C."/>
            <person name="Garcia-Vazquez E."/>
            <person name="Machado-Schiaffino G."/>
        </authorList>
    </citation>
    <scope>NUCLEOTIDE SEQUENCE</scope>
    <source>
        <strain evidence="16">C29</strain>
        <tissue evidence="16">Fin</tissue>
    </source>
</reference>
<dbReference type="EMBL" id="JAOPHQ010004315">
    <property type="protein sequence ID" value="KAK0139660.1"/>
    <property type="molecule type" value="Genomic_DNA"/>
</dbReference>